<feature type="transmembrane region" description="Helical" evidence="6">
    <location>
        <begin position="126"/>
        <end position="152"/>
    </location>
</feature>
<evidence type="ECO:0000256" key="2">
    <source>
        <dbReference type="ARBA" id="ARBA00007018"/>
    </source>
</evidence>
<comment type="subcellular location">
    <subcellularLocation>
        <location evidence="1">Membrane</location>
        <topology evidence="1">Multi-pass membrane protein</topology>
    </subcellularLocation>
</comment>
<reference evidence="8" key="1">
    <citation type="submission" date="2025-08" db="UniProtKB">
        <authorList>
            <consortium name="RefSeq"/>
        </authorList>
    </citation>
    <scope>IDENTIFICATION</scope>
    <source>
        <tissue evidence="8">Muscle</tissue>
    </source>
</reference>
<name>A0ABM1BW34_LIMPO</name>
<feature type="transmembrane region" description="Helical" evidence="6">
    <location>
        <begin position="94"/>
        <end position="114"/>
    </location>
</feature>
<keyword evidence="5 6" id="KW-0472">Membrane</keyword>
<protein>
    <submittedName>
        <fullName evidence="8">Progestin and adipoQ receptor family member 3-like</fullName>
    </submittedName>
</protein>
<dbReference type="Proteomes" id="UP000694941">
    <property type="component" value="Unplaced"/>
</dbReference>
<evidence type="ECO:0000313" key="7">
    <source>
        <dbReference type="Proteomes" id="UP000694941"/>
    </source>
</evidence>
<evidence type="ECO:0000256" key="3">
    <source>
        <dbReference type="ARBA" id="ARBA00022692"/>
    </source>
</evidence>
<accession>A0ABM1BW34</accession>
<feature type="transmembrane region" description="Helical" evidence="6">
    <location>
        <begin position="219"/>
        <end position="239"/>
    </location>
</feature>
<dbReference type="InterPro" id="IPR004254">
    <property type="entry name" value="AdipoR/HlyIII-related"/>
</dbReference>
<feature type="transmembrane region" description="Helical" evidence="6">
    <location>
        <begin position="158"/>
        <end position="176"/>
    </location>
</feature>
<proteinExistence type="inferred from homology"/>
<evidence type="ECO:0000313" key="8">
    <source>
        <dbReference type="RefSeq" id="XP_013789801.2"/>
    </source>
</evidence>
<dbReference type="Pfam" id="PF03006">
    <property type="entry name" value="HlyIII"/>
    <property type="match status" value="1"/>
</dbReference>
<sequence>MKIPREKRRFVPKGEVLFMEYHQIPTFLRSNSYILSGYRPIGRTTTENLKSVYCWSNETLNIWTHIIGFFLFFWLLLYDIFVEIPALNLPLQDVVTFLCVLVSFLGTMFFSVMYHTMKCQSEKAFMMWLSLDLTGVTVSMTSIFASGIYFGYQCFPEWKTFYISIVGVLTVSLLTLHFHLDQHYRLKMALFVLWALFGIMPTVHWLWLQGGFHDPLVKIFIPKIGVMYLLVGVAFFFYISRIPERCCPGKVDYIGNSHQVWHLLIVFAMLWWHETGLTFAYVQTQYKCSVV</sequence>
<comment type="similarity">
    <text evidence="2">Belongs to the ADIPOR family.</text>
</comment>
<evidence type="ECO:0000256" key="6">
    <source>
        <dbReference type="SAM" id="Phobius"/>
    </source>
</evidence>
<dbReference type="PANTHER" id="PTHR20855:SF15">
    <property type="entry name" value="PROGESTIN AND ADIPOQ RECEPTOR FAMILY MEMBER 3"/>
    <property type="match status" value="1"/>
</dbReference>
<evidence type="ECO:0000256" key="4">
    <source>
        <dbReference type="ARBA" id="ARBA00022989"/>
    </source>
</evidence>
<dbReference type="GeneID" id="106473669"/>
<gene>
    <name evidence="8" type="primary">LOC106473669</name>
</gene>
<evidence type="ECO:0000256" key="5">
    <source>
        <dbReference type="ARBA" id="ARBA00023136"/>
    </source>
</evidence>
<keyword evidence="4 6" id="KW-1133">Transmembrane helix</keyword>
<evidence type="ECO:0000256" key="1">
    <source>
        <dbReference type="ARBA" id="ARBA00004141"/>
    </source>
</evidence>
<feature type="transmembrane region" description="Helical" evidence="6">
    <location>
        <begin position="60"/>
        <end position="82"/>
    </location>
</feature>
<feature type="transmembrane region" description="Helical" evidence="6">
    <location>
        <begin position="260"/>
        <end position="282"/>
    </location>
</feature>
<dbReference type="RefSeq" id="XP_013789801.2">
    <property type="nucleotide sequence ID" value="XM_013934347.2"/>
</dbReference>
<keyword evidence="7" id="KW-1185">Reference proteome</keyword>
<organism evidence="7 8">
    <name type="scientific">Limulus polyphemus</name>
    <name type="common">Atlantic horseshoe crab</name>
    <dbReference type="NCBI Taxonomy" id="6850"/>
    <lineage>
        <taxon>Eukaryota</taxon>
        <taxon>Metazoa</taxon>
        <taxon>Ecdysozoa</taxon>
        <taxon>Arthropoda</taxon>
        <taxon>Chelicerata</taxon>
        <taxon>Merostomata</taxon>
        <taxon>Xiphosura</taxon>
        <taxon>Limulidae</taxon>
        <taxon>Limulus</taxon>
    </lineage>
</organism>
<feature type="transmembrane region" description="Helical" evidence="6">
    <location>
        <begin position="188"/>
        <end position="207"/>
    </location>
</feature>
<dbReference type="PANTHER" id="PTHR20855">
    <property type="entry name" value="ADIPOR/PROGESTIN RECEPTOR-RELATED"/>
    <property type="match status" value="1"/>
</dbReference>
<keyword evidence="3 6" id="KW-0812">Transmembrane</keyword>